<evidence type="ECO:0000313" key="2">
    <source>
        <dbReference type="EMBL" id="OAT67356.1"/>
    </source>
</evidence>
<accession>A0A179VAL7</accession>
<evidence type="ECO:0000313" key="3">
    <source>
        <dbReference type="Proteomes" id="UP000186919"/>
    </source>
</evidence>
<name>A0A179VAL7_9MYCO</name>
<reference evidence="2 3" key="1">
    <citation type="submission" date="2016-01" db="EMBL/GenBank/DDBJ databases">
        <title>Mycobacterium immunogenum strain CD11_6 genome sequencing and assembly.</title>
        <authorList>
            <person name="Kaur G."/>
            <person name="Nair G.R."/>
            <person name="Mayilraj S."/>
        </authorList>
    </citation>
    <scope>NUCLEOTIDE SEQUENCE [LARGE SCALE GENOMIC DNA]</scope>
    <source>
        <strain evidence="2 3">CD11-6</strain>
    </source>
</reference>
<feature type="region of interest" description="Disordered" evidence="1">
    <location>
        <begin position="21"/>
        <end position="73"/>
    </location>
</feature>
<dbReference type="AlphaFoldDB" id="A0A179VAL7"/>
<evidence type="ECO:0000256" key="1">
    <source>
        <dbReference type="SAM" id="MobiDB-lite"/>
    </source>
</evidence>
<sequence length="126" mass="13084">MYCQFGLLEYWQPGPTYFQLGAGAGRRPPSPRQSRPPYRHPQLSNQLSGLTQPVTFPGPQGGGGEGYGPSKHTSAGAGVGCAEAVAAFMIATGAAMTLAANTACPSMMIFFIAQPPTLDAAVIPQD</sequence>
<dbReference type="Proteomes" id="UP000186919">
    <property type="component" value="Unassembled WGS sequence"/>
</dbReference>
<feature type="compositionally biased region" description="Polar residues" evidence="1">
    <location>
        <begin position="43"/>
        <end position="54"/>
    </location>
</feature>
<proteinExistence type="predicted"/>
<comment type="caution">
    <text evidence="2">The sequence shown here is derived from an EMBL/GenBank/DDBJ whole genome shotgun (WGS) entry which is preliminary data.</text>
</comment>
<gene>
    <name evidence="2" type="ORF">AWB85_14605</name>
</gene>
<dbReference type="EMBL" id="LQYE01000030">
    <property type="protein sequence ID" value="OAT67356.1"/>
    <property type="molecule type" value="Genomic_DNA"/>
</dbReference>
<protein>
    <submittedName>
        <fullName evidence="2">Uncharacterized protein</fullName>
    </submittedName>
</protein>
<feature type="compositionally biased region" description="Low complexity" evidence="1">
    <location>
        <begin position="32"/>
        <end position="42"/>
    </location>
</feature>
<organism evidence="2 3">
    <name type="scientific">Mycobacteroides immunogenum</name>
    <dbReference type="NCBI Taxonomy" id="83262"/>
    <lineage>
        <taxon>Bacteria</taxon>
        <taxon>Bacillati</taxon>
        <taxon>Actinomycetota</taxon>
        <taxon>Actinomycetes</taxon>
        <taxon>Mycobacteriales</taxon>
        <taxon>Mycobacteriaceae</taxon>
        <taxon>Mycobacteroides</taxon>
    </lineage>
</organism>